<keyword evidence="1" id="KW-0479">Metal-binding</keyword>
<keyword evidence="1" id="KW-0862">Zinc</keyword>
<dbReference type="GO" id="GO:0008270">
    <property type="term" value="F:zinc ion binding"/>
    <property type="evidence" value="ECO:0007669"/>
    <property type="project" value="UniProtKB-KW"/>
</dbReference>
<dbReference type="STRING" id="1076935.U4L5X7"/>
<evidence type="ECO:0000256" key="1">
    <source>
        <dbReference type="PROSITE-ProRule" id="PRU00047"/>
    </source>
</evidence>
<feature type="domain" description="CCHC-type" evidence="3">
    <location>
        <begin position="224"/>
        <end position="239"/>
    </location>
</feature>
<sequence length="371" mass="40074">MVRKRQRNDFDSPPHSSDEEGEITSRAELAGSCSTKKRNRGFQDLTSDTSRPPSVGNSSPKKEEGEVSDSDDDSDANYEPTYNPPEEAEANDAKAPEIPEDDDELQRKYFQPYQFPSNPREEARAMFDNNEPPLRLEPQARKLAPITDRKCTICNSSSHNSAGCPELTCTNCGAYNKHFTRSCPVVDLRGSTSPPPSSSNTYDWRSETPRRTTPFHRNTLKACCYNCAGIGHYGYDCPDLRFSTHKGEPGSFSGLHAMSYVAASDNQSLAGYDRESKTLIVANRTANWGRAQRESEMAEAFDPFKAFKKTSGGGGGNRSYGGYNGGYGGGGGGGGYRGGHGGGGRGGGEGIIDPCRAQQVGIGDNSSGRKA</sequence>
<dbReference type="EMBL" id="HF935253">
    <property type="protein sequence ID" value="CCX05415.1"/>
    <property type="molecule type" value="Genomic_DNA"/>
</dbReference>
<feature type="region of interest" description="Disordered" evidence="2">
    <location>
        <begin position="1"/>
        <end position="101"/>
    </location>
</feature>
<dbReference type="SMART" id="SM00343">
    <property type="entry name" value="ZnF_C2HC"/>
    <property type="match status" value="3"/>
</dbReference>
<feature type="region of interest" description="Disordered" evidence="2">
    <location>
        <begin position="331"/>
        <end position="371"/>
    </location>
</feature>
<feature type="compositionally biased region" description="Gly residues" evidence="2">
    <location>
        <begin position="331"/>
        <end position="350"/>
    </location>
</feature>
<proteinExistence type="predicted"/>
<dbReference type="GO" id="GO:0003676">
    <property type="term" value="F:nucleic acid binding"/>
    <property type="evidence" value="ECO:0007669"/>
    <property type="project" value="InterPro"/>
</dbReference>
<dbReference type="AlphaFoldDB" id="U4L5X7"/>
<dbReference type="PROSITE" id="PS50158">
    <property type="entry name" value="ZF_CCHC"/>
    <property type="match status" value="1"/>
</dbReference>
<evidence type="ECO:0000313" key="4">
    <source>
        <dbReference type="EMBL" id="CCX05415.1"/>
    </source>
</evidence>
<dbReference type="OrthoDB" id="7608935at2759"/>
<evidence type="ECO:0000313" key="5">
    <source>
        <dbReference type="Proteomes" id="UP000018144"/>
    </source>
</evidence>
<keyword evidence="5" id="KW-1185">Reference proteome</keyword>
<reference evidence="4 5" key="1">
    <citation type="journal article" date="2013" name="PLoS Genet.">
        <title>The genome and development-dependent transcriptomes of Pyronema confluens: a window into fungal evolution.</title>
        <authorList>
            <person name="Traeger S."/>
            <person name="Altegoer F."/>
            <person name="Freitag M."/>
            <person name="Gabaldon T."/>
            <person name="Kempken F."/>
            <person name="Kumar A."/>
            <person name="Marcet-Houben M."/>
            <person name="Poggeler S."/>
            <person name="Stajich J.E."/>
            <person name="Nowrousian M."/>
        </authorList>
    </citation>
    <scope>NUCLEOTIDE SEQUENCE [LARGE SCALE GENOMIC DNA]</scope>
    <source>
        <strain evidence="5">CBS 100304</strain>
        <tissue evidence="4">Vegetative mycelium</tissue>
    </source>
</reference>
<dbReference type="Proteomes" id="UP000018144">
    <property type="component" value="Unassembled WGS sequence"/>
</dbReference>
<dbReference type="InterPro" id="IPR001878">
    <property type="entry name" value="Znf_CCHC"/>
</dbReference>
<name>U4L5X7_PYROM</name>
<protein>
    <submittedName>
        <fullName evidence="4">Similar to Protein AIR2 acc. no. Q12476</fullName>
    </submittedName>
</protein>
<organism evidence="4 5">
    <name type="scientific">Pyronema omphalodes (strain CBS 100304)</name>
    <name type="common">Pyronema confluens</name>
    <dbReference type="NCBI Taxonomy" id="1076935"/>
    <lineage>
        <taxon>Eukaryota</taxon>
        <taxon>Fungi</taxon>
        <taxon>Dikarya</taxon>
        <taxon>Ascomycota</taxon>
        <taxon>Pezizomycotina</taxon>
        <taxon>Pezizomycetes</taxon>
        <taxon>Pezizales</taxon>
        <taxon>Pyronemataceae</taxon>
        <taxon>Pyronema</taxon>
    </lineage>
</organism>
<accession>U4L5X7</accession>
<feature type="compositionally biased region" description="Polar residues" evidence="2">
    <location>
        <begin position="44"/>
        <end position="59"/>
    </location>
</feature>
<evidence type="ECO:0000259" key="3">
    <source>
        <dbReference type="PROSITE" id="PS50158"/>
    </source>
</evidence>
<feature type="compositionally biased region" description="Acidic residues" evidence="2">
    <location>
        <begin position="66"/>
        <end position="76"/>
    </location>
</feature>
<evidence type="ECO:0000256" key="2">
    <source>
        <dbReference type="SAM" id="MobiDB-lite"/>
    </source>
</evidence>
<gene>
    <name evidence="4" type="ORF">PCON_05002</name>
</gene>
<feature type="compositionally biased region" description="Basic and acidic residues" evidence="2">
    <location>
        <begin position="7"/>
        <end position="18"/>
    </location>
</feature>
<dbReference type="Gene3D" id="4.10.60.10">
    <property type="entry name" value="Zinc finger, CCHC-type"/>
    <property type="match status" value="1"/>
</dbReference>
<keyword evidence="1" id="KW-0863">Zinc-finger</keyword>
<feature type="region of interest" description="Disordered" evidence="2">
    <location>
        <begin position="188"/>
        <end position="209"/>
    </location>
</feature>